<dbReference type="AlphaFoldDB" id="A0A9Q3Q634"/>
<gene>
    <name evidence="1" type="ORF">O181_126548</name>
</gene>
<evidence type="ECO:0000313" key="2">
    <source>
        <dbReference type="Proteomes" id="UP000765509"/>
    </source>
</evidence>
<protein>
    <submittedName>
        <fullName evidence="1">Uncharacterized protein</fullName>
    </submittedName>
</protein>
<reference evidence="1" key="1">
    <citation type="submission" date="2021-03" db="EMBL/GenBank/DDBJ databases">
        <title>Draft genome sequence of rust myrtle Austropuccinia psidii MF-1, a brazilian biotype.</title>
        <authorList>
            <person name="Quecine M.C."/>
            <person name="Pachon D.M.R."/>
            <person name="Bonatelli M.L."/>
            <person name="Correr F.H."/>
            <person name="Franceschini L.M."/>
            <person name="Leite T.F."/>
            <person name="Margarido G.R.A."/>
            <person name="Almeida C.A."/>
            <person name="Ferrarezi J.A."/>
            <person name="Labate C.A."/>
        </authorList>
    </citation>
    <scope>NUCLEOTIDE SEQUENCE</scope>
    <source>
        <strain evidence="1">MF-1</strain>
    </source>
</reference>
<name>A0A9Q3Q634_9BASI</name>
<dbReference type="Proteomes" id="UP000765509">
    <property type="component" value="Unassembled WGS sequence"/>
</dbReference>
<comment type="caution">
    <text evidence="1">The sequence shown here is derived from an EMBL/GenBank/DDBJ whole genome shotgun (WGS) entry which is preliminary data.</text>
</comment>
<proteinExistence type="predicted"/>
<organism evidence="1 2">
    <name type="scientific">Austropuccinia psidii MF-1</name>
    <dbReference type="NCBI Taxonomy" id="1389203"/>
    <lineage>
        <taxon>Eukaryota</taxon>
        <taxon>Fungi</taxon>
        <taxon>Dikarya</taxon>
        <taxon>Basidiomycota</taxon>
        <taxon>Pucciniomycotina</taxon>
        <taxon>Pucciniomycetes</taxon>
        <taxon>Pucciniales</taxon>
        <taxon>Sphaerophragmiaceae</taxon>
        <taxon>Austropuccinia</taxon>
    </lineage>
</organism>
<evidence type="ECO:0000313" key="1">
    <source>
        <dbReference type="EMBL" id="MBW0586833.1"/>
    </source>
</evidence>
<accession>A0A9Q3Q634</accession>
<sequence>MKVFQGYKRFVPYKKTIHTLQEDYIELYKASEYSKRRLNQVLEEHNHCKREREYLDQDIDKLFNFCQKMKPQTQGHVSGSGPYHQQDIKPDSLLVNKATSSSKYQDGDNMSYTEKEGLKQLPEASSWPKFSGTREYDHMELIDYIDGLFTDLPSIEDYWISNRLNAAFKGNASIWYTQMKEIHGRRNWP</sequence>
<dbReference type="EMBL" id="AVOT02125100">
    <property type="protein sequence ID" value="MBW0586833.1"/>
    <property type="molecule type" value="Genomic_DNA"/>
</dbReference>
<keyword evidence="2" id="KW-1185">Reference proteome</keyword>